<dbReference type="InterPro" id="IPR003163">
    <property type="entry name" value="Tscrpt_reg_HTH_APSES-type"/>
</dbReference>
<feature type="compositionally biased region" description="Polar residues" evidence="4">
    <location>
        <begin position="211"/>
        <end position="230"/>
    </location>
</feature>
<dbReference type="OrthoDB" id="6718656at2759"/>
<feature type="compositionally biased region" description="Low complexity" evidence="4">
    <location>
        <begin position="314"/>
        <end position="326"/>
    </location>
</feature>
<evidence type="ECO:0000256" key="3">
    <source>
        <dbReference type="PROSITE-ProRule" id="PRU00023"/>
    </source>
</evidence>
<dbReference type="EMBL" id="KV454001">
    <property type="protein sequence ID" value="ODQ48701.1"/>
    <property type="molecule type" value="Genomic_DNA"/>
</dbReference>
<dbReference type="PROSITE" id="PS50088">
    <property type="entry name" value="ANK_REPEAT"/>
    <property type="match status" value="2"/>
</dbReference>
<feature type="region of interest" description="Disordered" evidence="4">
    <location>
        <begin position="107"/>
        <end position="238"/>
    </location>
</feature>
<dbReference type="PROSITE" id="PS51299">
    <property type="entry name" value="HTH_APSES"/>
    <property type="match status" value="1"/>
</dbReference>
<feature type="repeat" description="ANK" evidence="3">
    <location>
        <begin position="475"/>
        <end position="507"/>
    </location>
</feature>
<gene>
    <name evidence="6" type="ORF">PICMEDRAFT_14228</name>
</gene>
<dbReference type="InterPro" id="IPR018004">
    <property type="entry name" value="KilA/APSES_HTH"/>
</dbReference>
<dbReference type="SMART" id="SM01252">
    <property type="entry name" value="KilA-N"/>
    <property type="match status" value="1"/>
</dbReference>
<dbReference type="GO" id="GO:0033309">
    <property type="term" value="C:SBF transcription complex"/>
    <property type="evidence" value="ECO:0007669"/>
    <property type="project" value="TreeGrafter"/>
</dbReference>
<dbReference type="PROSITE" id="PS50297">
    <property type="entry name" value="ANK_REP_REGION"/>
    <property type="match status" value="2"/>
</dbReference>
<dbReference type="PANTHER" id="PTHR43828">
    <property type="entry name" value="ASPARAGINASE"/>
    <property type="match status" value="1"/>
</dbReference>
<evidence type="ECO:0000256" key="1">
    <source>
        <dbReference type="ARBA" id="ARBA00022737"/>
    </source>
</evidence>
<dbReference type="Gene3D" id="3.10.260.10">
    <property type="entry name" value="Transcription regulator HTH, APSES-type DNA-binding domain"/>
    <property type="match status" value="1"/>
</dbReference>
<dbReference type="AlphaFoldDB" id="A0A1E3NRK1"/>
<dbReference type="RefSeq" id="XP_019019814.1">
    <property type="nucleotide sequence ID" value="XM_019160282.1"/>
</dbReference>
<feature type="domain" description="HTH APSES-type" evidence="5">
    <location>
        <begin position="4"/>
        <end position="110"/>
    </location>
</feature>
<feature type="compositionally biased region" description="Low complexity" evidence="4">
    <location>
        <begin position="114"/>
        <end position="126"/>
    </location>
</feature>
<dbReference type="SMART" id="SM00248">
    <property type="entry name" value="ANK"/>
    <property type="match status" value="2"/>
</dbReference>
<dbReference type="GO" id="GO:0030907">
    <property type="term" value="C:MBF transcription complex"/>
    <property type="evidence" value="ECO:0007669"/>
    <property type="project" value="TreeGrafter"/>
</dbReference>
<dbReference type="InterPro" id="IPR002110">
    <property type="entry name" value="Ankyrin_rpt"/>
</dbReference>
<feature type="compositionally biased region" description="Basic and acidic residues" evidence="4">
    <location>
        <begin position="354"/>
        <end position="364"/>
    </location>
</feature>
<accession>A0A1E3NRK1</accession>
<sequence length="1095" mass="123390">MVEVYTSTYSHIDVYESTINDIPLMRRCDDDWVNATQILKIAGFGKAQRTRILEREVHKFVHRKVQGGHGKFQGTWVPLDFAKELAVRHKIPVEELAVLFYDPTKHSPLKSKKSLANGGSSSGSSNPQAAKQLDKKRQLKVDTSNDGSGSAAKNARQGRKLNSPQKIRKDSIPNRHSFHNSTSAGSTGNAPLPPTFGMFNDPAKRLHAKSKSASNIFGSVAANTPPSSAPSMPHPGSKMDQYYQYQQIQSHQLEAQRELQLLQKQQDVVSQPQVPHNSQHQNQNQNQSQNHYQSQQQQQQQYHHQRQQHHHQQQQHPHQQQHQQQQGFNRPVNGTNVPYFVNHRNNHSIQSVSDDSHQQIRESSDTSTSSAGYMIYDKNSNNLPQRLQLYNSTKYNDQQLMASPQSQILRHNRHHSSPHIMTSQNESNVSFDNSIDIQDFYTTQLLSFFINDSPVPEFLYDPPSDFDINKQIDDEGHTPLHWASALAAVDIIKLLVDHNADTLILNDAGMNALSKLINFSNSYDWKNFNIILPLLKHCLVVPDANQRTPIHYLMELSSTPNKQNSSRYYFHEILSFIKVQQKEAERFNNNVNNERQLLQVLINHSDINGDSALHLAMKANSRDLVKDLLLHGADASSVGVQNIPPDLLKEVEMEKKYMHMNLGMSHNADLHMSMNMMNVQNNSQNHNNDINSENNTQSSGNGVYQNMQMYPQMADRHSAVNSVENGSFKGNPNQLSHIDELGNSDIVHSMTEVGDHSNANRNNNPFLISKNESVSSYKSKGTPQTIILQRTPGSQIDVSEDKENIFDTVIKTELDSAKELPGTLASTPSKMEVDNTFSIVDGDLTNDKTIDEDDDSLMVVHPSKISKVELDNFMSSFPSKISQLKTSLESKNDHLHYNIETINKLNSEISSITVKNSKCLKKLAKVTRLDPKNIDFMAIANASDDVMKDFISTNVSKIESNLDSKSDKLLDLCERSQALDVAKLVNIEENSIVEDEGKAVSNKLELAIQLTLLQITRRKIMEQTLELYLNEGVNDEDFCFDEDAVDINITADDADDFRMMRSKISVYKKLISSICGLPASEINGDLLNGIEKVLS</sequence>
<dbReference type="InterPro" id="IPR036770">
    <property type="entry name" value="Ankyrin_rpt-contain_sf"/>
</dbReference>
<dbReference type="STRING" id="763406.A0A1E3NRK1"/>
<protein>
    <recommendedName>
        <fullName evidence="5">HTH APSES-type domain-containing protein</fullName>
    </recommendedName>
</protein>
<dbReference type="GeneID" id="30176969"/>
<feature type="region of interest" description="Disordered" evidence="4">
    <location>
        <begin position="264"/>
        <end position="377"/>
    </location>
</feature>
<evidence type="ECO:0000256" key="2">
    <source>
        <dbReference type="ARBA" id="ARBA00023043"/>
    </source>
</evidence>
<keyword evidence="2 3" id="KW-0040">ANK repeat</keyword>
<dbReference type="GO" id="GO:0001228">
    <property type="term" value="F:DNA-binding transcription activator activity, RNA polymerase II-specific"/>
    <property type="evidence" value="ECO:0007669"/>
    <property type="project" value="UniProtKB-ARBA"/>
</dbReference>
<dbReference type="GO" id="GO:0003677">
    <property type="term" value="F:DNA binding"/>
    <property type="evidence" value="ECO:0007669"/>
    <property type="project" value="InterPro"/>
</dbReference>
<dbReference type="Pfam" id="PF04383">
    <property type="entry name" value="KilA-N"/>
    <property type="match status" value="1"/>
</dbReference>
<evidence type="ECO:0000313" key="6">
    <source>
        <dbReference type="EMBL" id="ODQ48701.1"/>
    </source>
</evidence>
<dbReference type="Proteomes" id="UP000094455">
    <property type="component" value="Unassembled WGS sequence"/>
</dbReference>
<keyword evidence="7" id="KW-1185">Reference proteome</keyword>
<feature type="compositionally biased region" description="Low complexity" evidence="4">
    <location>
        <begin position="264"/>
        <end position="302"/>
    </location>
</feature>
<dbReference type="PANTHER" id="PTHR43828:SF7">
    <property type="entry name" value="REGULATORY PROTEIN SWI4"/>
    <property type="match status" value="1"/>
</dbReference>
<dbReference type="SUPFAM" id="SSF54616">
    <property type="entry name" value="DNA-binding domain of Mlu1-box binding protein MBP1"/>
    <property type="match status" value="1"/>
</dbReference>
<evidence type="ECO:0000313" key="7">
    <source>
        <dbReference type="Proteomes" id="UP000094455"/>
    </source>
</evidence>
<reference evidence="6 7" key="1">
    <citation type="journal article" date="2016" name="Proc. Natl. Acad. Sci. U.S.A.">
        <title>Comparative genomics of biotechnologically important yeasts.</title>
        <authorList>
            <person name="Riley R."/>
            <person name="Haridas S."/>
            <person name="Wolfe K.H."/>
            <person name="Lopes M.R."/>
            <person name="Hittinger C.T."/>
            <person name="Goeker M."/>
            <person name="Salamov A.A."/>
            <person name="Wisecaver J.H."/>
            <person name="Long T.M."/>
            <person name="Calvey C.H."/>
            <person name="Aerts A.L."/>
            <person name="Barry K.W."/>
            <person name="Choi C."/>
            <person name="Clum A."/>
            <person name="Coughlan A.Y."/>
            <person name="Deshpande S."/>
            <person name="Douglass A.P."/>
            <person name="Hanson S.J."/>
            <person name="Klenk H.-P."/>
            <person name="LaButti K.M."/>
            <person name="Lapidus A."/>
            <person name="Lindquist E.A."/>
            <person name="Lipzen A.M."/>
            <person name="Meier-Kolthoff J.P."/>
            <person name="Ohm R.A."/>
            <person name="Otillar R.P."/>
            <person name="Pangilinan J.L."/>
            <person name="Peng Y."/>
            <person name="Rokas A."/>
            <person name="Rosa C.A."/>
            <person name="Scheuner C."/>
            <person name="Sibirny A.A."/>
            <person name="Slot J.C."/>
            <person name="Stielow J.B."/>
            <person name="Sun H."/>
            <person name="Kurtzman C.P."/>
            <person name="Blackwell M."/>
            <person name="Grigoriev I.V."/>
            <person name="Jeffries T.W."/>
        </authorList>
    </citation>
    <scope>NUCLEOTIDE SEQUENCE [LARGE SCALE GENOMIC DNA]</scope>
    <source>
        <strain evidence="6 7">NRRL Y-2026</strain>
    </source>
</reference>
<evidence type="ECO:0000256" key="4">
    <source>
        <dbReference type="SAM" id="MobiDB-lite"/>
    </source>
</evidence>
<name>A0A1E3NRK1_9ASCO</name>
<feature type="repeat" description="ANK" evidence="3">
    <location>
        <begin position="608"/>
        <end position="640"/>
    </location>
</feature>
<feature type="compositionally biased region" description="Basic residues" evidence="4">
    <location>
        <begin position="303"/>
        <end position="313"/>
    </location>
</feature>
<dbReference type="Pfam" id="PF00023">
    <property type="entry name" value="Ank"/>
    <property type="match status" value="2"/>
</dbReference>
<dbReference type="InterPro" id="IPR036887">
    <property type="entry name" value="HTH_APSES_sf"/>
</dbReference>
<organism evidence="6 7">
    <name type="scientific">Pichia membranifaciens NRRL Y-2026</name>
    <dbReference type="NCBI Taxonomy" id="763406"/>
    <lineage>
        <taxon>Eukaryota</taxon>
        <taxon>Fungi</taxon>
        <taxon>Dikarya</taxon>
        <taxon>Ascomycota</taxon>
        <taxon>Saccharomycotina</taxon>
        <taxon>Pichiomycetes</taxon>
        <taxon>Pichiales</taxon>
        <taxon>Pichiaceae</taxon>
        <taxon>Pichia</taxon>
    </lineage>
</organism>
<dbReference type="InterPro" id="IPR051642">
    <property type="entry name" value="SWI6-like"/>
</dbReference>
<dbReference type="Gene3D" id="1.25.40.20">
    <property type="entry name" value="Ankyrin repeat-containing domain"/>
    <property type="match status" value="1"/>
</dbReference>
<feature type="compositionally biased region" description="Polar residues" evidence="4">
    <location>
        <begin position="179"/>
        <end position="189"/>
    </location>
</feature>
<dbReference type="SUPFAM" id="SSF48403">
    <property type="entry name" value="Ankyrin repeat"/>
    <property type="match status" value="1"/>
</dbReference>
<proteinExistence type="predicted"/>
<evidence type="ECO:0000259" key="5">
    <source>
        <dbReference type="PROSITE" id="PS51299"/>
    </source>
</evidence>
<keyword evidence="1" id="KW-0677">Repeat</keyword>